<evidence type="ECO:0000256" key="2">
    <source>
        <dbReference type="PROSITE-ProRule" id="PRU00335"/>
    </source>
</evidence>
<keyword evidence="1 2" id="KW-0238">DNA-binding</keyword>
<accession>A0A1H3BEY0</accession>
<dbReference type="Gene3D" id="1.10.357.10">
    <property type="entry name" value="Tetracycline Repressor, domain 2"/>
    <property type="match status" value="1"/>
</dbReference>
<evidence type="ECO:0000259" key="3">
    <source>
        <dbReference type="PROSITE" id="PS50977"/>
    </source>
</evidence>
<feature type="domain" description="HTH tetR-type" evidence="3">
    <location>
        <begin position="9"/>
        <end position="69"/>
    </location>
</feature>
<dbReference type="Proteomes" id="UP000199441">
    <property type="component" value="Unassembled WGS sequence"/>
</dbReference>
<keyword evidence="5" id="KW-1185">Reference proteome</keyword>
<evidence type="ECO:0000313" key="5">
    <source>
        <dbReference type="Proteomes" id="UP000199441"/>
    </source>
</evidence>
<reference evidence="5" key="1">
    <citation type="submission" date="2016-10" db="EMBL/GenBank/DDBJ databases">
        <authorList>
            <person name="Varghese N."/>
            <person name="Submissions S."/>
        </authorList>
    </citation>
    <scope>NUCLEOTIDE SEQUENCE [LARGE SCALE GENOMIC DNA]</scope>
    <source>
        <strain evidence="5">DSM 26922</strain>
    </source>
</reference>
<feature type="DNA-binding region" description="H-T-H motif" evidence="2">
    <location>
        <begin position="32"/>
        <end position="51"/>
    </location>
</feature>
<dbReference type="InterPro" id="IPR009057">
    <property type="entry name" value="Homeodomain-like_sf"/>
</dbReference>
<evidence type="ECO:0000256" key="1">
    <source>
        <dbReference type="ARBA" id="ARBA00023125"/>
    </source>
</evidence>
<dbReference type="GO" id="GO:0003677">
    <property type="term" value="F:DNA binding"/>
    <property type="evidence" value="ECO:0007669"/>
    <property type="project" value="UniProtKB-UniRule"/>
</dbReference>
<proteinExistence type="predicted"/>
<dbReference type="EMBL" id="FNOI01000007">
    <property type="protein sequence ID" value="SDX40512.1"/>
    <property type="molecule type" value="Genomic_DNA"/>
</dbReference>
<evidence type="ECO:0000313" key="4">
    <source>
        <dbReference type="EMBL" id="SDX40512.1"/>
    </source>
</evidence>
<dbReference type="Pfam" id="PF00440">
    <property type="entry name" value="TetR_N"/>
    <property type="match status" value="1"/>
</dbReference>
<gene>
    <name evidence="4" type="ORF">SAMN04488001_3119</name>
</gene>
<dbReference type="OrthoDB" id="3218408at2"/>
<dbReference type="RefSeq" id="WP_089947857.1">
    <property type="nucleotide sequence ID" value="NZ_FNOI01000007.1"/>
</dbReference>
<organism evidence="4 5">
    <name type="scientific">Litoreibacter albidus</name>
    <dbReference type="NCBI Taxonomy" id="670155"/>
    <lineage>
        <taxon>Bacteria</taxon>
        <taxon>Pseudomonadati</taxon>
        <taxon>Pseudomonadota</taxon>
        <taxon>Alphaproteobacteria</taxon>
        <taxon>Rhodobacterales</taxon>
        <taxon>Roseobacteraceae</taxon>
        <taxon>Litoreibacter</taxon>
    </lineage>
</organism>
<dbReference type="SUPFAM" id="SSF46689">
    <property type="entry name" value="Homeodomain-like"/>
    <property type="match status" value="1"/>
</dbReference>
<name>A0A1H3BEY0_9RHOB</name>
<sequence length="203" mass="23110">MSQPHARQRGSKNLWINAAYEMLVSDGIDAVKIMALAKKLNLSRTGFYWFFTDLKELHAAMIERWENKNTGTLVERCNRPASNISEGLFNLMDCWLDPSLFDAGLDLAIRNWARVDDDLQRLVNEADSLRIKAIADLFERHGFPSDQAHVRSLTVIYTQIGYISLGVEEARRGRLARVQHYVEIFSGTVPSTTDVEGFLARHI</sequence>
<protein>
    <submittedName>
        <fullName evidence="4">Transcriptional regulator, TetR family</fullName>
    </submittedName>
</protein>
<dbReference type="AlphaFoldDB" id="A0A1H3BEY0"/>
<dbReference type="InterPro" id="IPR001647">
    <property type="entry name" value="HTH_TetR"/>
</dbReference>
<dbReference type="PROSITE" id="PS50977">
    <property type="entry name" value="HTH_TETR_2"/>
    <property type="match status" value="1"/>
</dbReference>